<dbReference type="Proteomes" id="UP001732700">
    <property type="component" value="Chromosome 1D"/>
</dbReference>
<name>A0ACD5U3Q7_AVESA</name>
<dbReference type="EnsemblPlants" id="AVESA.00010b.r2.1DG0171990.1">
    <property type="protein sequence ID" value="AVESA.00010b.r2.1DG0171990.1.CDS"/>
    <property type="gene ID" value="AVESA.00010b.r2.1DG0171990"/>
</dbReference>
<protein>
    <submittedName>
        <fullName evidence="1">Uncharacterized protein</fullName>
    </submittedName>
</protein>
<proteinExistence type="predicted"/>
<reference evidence="1" key="2">
    <citation type="submission" date="2025-09" db="UniProtKB">
        <authorList>
            <consortium name="EnsemblPlants"/>
        </authorList>
    </citation>
    <scope>IDENTIFICATION</scope>
</reference>
<keyword evidence="2" id="KW-1185">Reference proteome</keyword>
<sequence length="987" mass="111233">MEFAMGAMGSLLPKLGELLDKEYKLQKSMDKDFRYLQRELQSMHAALSEVAGVPREQLQQQDRLWASDVRELSHDIEDVVDSVLLCIEGPESELAANPECFKGLMVKMISLLKKCKARHQISTAMKDIKDQVHEVASRDGRYRAPLSVVANPTAATGATTTVDPLLIALYGDQRRIVGIDDAKNDILKKLSDGDDVSNQHLKILSIVVFGGLGKTTLTKAVYDELRGQFSHMAFVTVSRNPDVKKVMRDLLYELDNERYKKLDGAILLDERQLIDQLRESLQTKRYFIVVDDLWDVKAWEKISYALVDNNNGSRIITTTRNLEVSNACCTSNNDLVYNMKPLSDANSQILFYKRIFGNETGCPQELVQVSRDILKKCGGVPLAIITIASHLAGDHEIKPKDQWNTLLTSIGRGLTRGGGVEEMRRILSLSYYDLHYGLKNCLLYLSIFPEDSEICKYRLIRRWIAEGFLQGENNKTRMFDLGESYFNMLINRSMVEPVDIDVQGRPRACRVHDMMLDLICDLSSEENFVTILDVIEGNTPLRRNARRMSLQKSMEKRTATRLASTSMSHVRSFTIFSPAADQILSLSRFRVLRVLDLEGCRLRGSHPLYLRQVGNLLFLRYLGLRDTSSHGLPMEIGKLQFLQTLDLGNTCAQLPSSVVWLEHLIFLYISPGIQLPLGLRNLTSLEELTGLSLGCYCADIVKELGHLTNLRVLEICWGGSKEKKEDQALVESLCNLRKLQSLEIGSNGEHVYLSRDWVPPPDLRSLRLRGWLQTLPTWFGSSSLPLLSYLHMNVREVWLEDIQTLGMLPALRFVFLKADVDPATEQCDVEKFVLSTDAFPCARECFFLNVTMVPSNFPRGALPMVRSLRFDFRVLDIINGGFDLSMGNLPSLEDVYIDYARKGTTSATRKQAHDMLSRALKEHPNRPTFHNSSHFSEEGQVSGGGPGPSITSSTQQEIMSLASTRATRSCKPPSPLLFPTTLPASRH</sequence>
<evidence type="ECO:0000313" key="2">
    <source>
        <dbReference type="Proteomes" id="UP001732700"/>
    </source>
</evidence>
<organism evidence="1 2">
    <name type="scientific">Avena sativa</name>
    <name type="common">Oat</name>
    <dbReference type="NCBI Taxonomy" id="4498"/>
    <lineage>
        <taxon>Eukaryota</taxon>
        <taxon>Viridiplantae</taxon>
        <taxon>Streptophyta</taxon>
        <taxon>Embryophyta</taxon>
        <taxon>Tracheophyta</taxon>
        <taxon>Spermatophyta</taxon>
        <taxon>Magnoliopsida</taxon>
        <taxon>Liliopsida</taxon>
        <taxon>Poales</taxon>
        <taxon>Poaceae</taxon>
        <taxon>BOP clade</taxon>
        <taxon>Pooideae</taxon>
        <taxon>Poodae</taxon>
        <taxon>Poeae</taxon>
        <taxon>Poeae Chloroplast Group 1 (Aveneae type)</taxon>
        <taxon>Aveninae</taxon>
        <taxon>Avena</taxon>
    </lineage>
</organism>
<accession>A0ACD5U3Q7</accession>
<evidence type="ECO:0000313" key="1">
    <source>
        <dbReference type="EnsemblPlants" id="AVESA.00010b.r2.1DG0171990.1.CDS"/>
    </source>
</evidence>
<reference evidence="1" key="1">
    <citation type="submission" date="2021-05" db="EMBL/GenBank/DDBJ databases">
        <authorList>
            <person name="Scholz U."/>
            <person name="Mascher M."/>
            <person name="Fiebig A."/>
        </authorList>
    </citation>
    <scope>NUCLEOTIDE SEQUENCE [LARGE SCALE GENOMIC DNA]</scope>
</reference>